<evidence type="ECO:0000313" key="8">
    <source>
        <dbReference type="Proteomes" id="UP000539953"/>
    </source>
</evidence>
<feature type="domain" description="R3H" evidence="6">
    <location>
        <begin position="137"/>
        <end position="203"/>
    </location>
</feature>
<keyword evidence="1" id="KW-0963">Cytoplasm</keyword>
<dbReference type="PANTHER" id="PTHR35800">
    <property type="entry name" value="PROTEIN JAG"/>
    <property type="match status" value="1"/>
</dbReference>
<reference evidence="7 8" key="1">
    <citation type="submission" date="2020-08" db="EMBL/GenBank/DDBJ databases">
        <title>Genomic Encyclopedia of Type Strains, Phase IV (KMG-IV): sequencing the most valuable type-strain genomes for metagenomic binning, comparative biology and taxonomic classification.</title>
        <authorList>
            <person name="Goeker M."/>
        </authorList>
    </citation>
    <scope>NUCLEOTIDE SEQUENCE [LARGE SCALE GENOMIC DNA]</scope>
    <source>
        <strain evidence="7 8">DSM 25799</strain>
    </source>
</reference>
<sequence length="209" mass="23481">MEFEKYTGKTLEEAVQAAAEAKGVQPDEIHYEITEEKAGFLGIGKTVEISAYCEKDVQKFIVDYIQQYFDNAELDGTVSLKDDNGFYRVSVNVSNNAVLIGKGGRTLQFFNRLVKAAASAQFKKRVGVLIDVNGYKKDRYKKLCRLAVLQARDVQRTKIDASLDPMPADERKAIHNALADMNHITTKSEGEGDRRHINILYTPSKEVDK</sequence>
<evidence type="ECO:0000256" key="1">
    <source>
        <dbReference type="ARBA" id="ARBA00022490"/>
    </source>
</evidence>
<dbReference type="Gene3D" id="3.30.300.20">
    <property type="match status" value="1"/>
</dbReference>
<dbReference type="GO" id="GO:0008360">
    <property type="term" value="P:regulation of cell shape"/>
    <property type="evidence" value="ECO:0007669"/>
    <property type="project" value="UniProtKB-KW"/>
</dbReference>
<dbReference type="Pfam" id="PF01424">
    <property type="entry name" value="R3H"/>
    <property type="match status" value="1"/>
</dbReference>
<evidence type="ECO:0000256" key="5">
    <source>
        <dbReference type="ARBA" id="ARBA00023316"/>
    </source>
</evidence>
<dbReference type="PANTHER" id="PTHR35800:SF1">
    <property type="entry name" value="RNA-BINDING PROTEIN KHPB"/>
    <property type="match status" value="1"/>
</dbReference>
<dbReference type="Gene3D" id="3.30.1370.50">
    <property type="entry name" value="R3H-like domain"/>
    <property type="match status" value="1"/>
</dbReference>
<dbReference type="RefSeq" id="WP_183329148.1">
    <property type="nucleotide sequence ID" value="NZ_JACHHK010000009.1"/>
</dbReference>
<keyword evidence="4" id="KW-0143">Chaperone</keyword>
<dbReference type="InterPro" id="IPR001374">
    <property type="entry name" value="R3H_dom"/>
</dbReference>
<dbReference type="SMART" id="SM00393">
    <property type="entry name" value="R3H"/>
    <property type="match status" value="1"/>
</dbReference>
<evidence type="ECO:0000256" key="2">
    <source>
        <dbReference type="ARBA" id="ARBA00022884"/>
    </source>
</evidence>
<keyword evidence="2" id="KW-0694">RNA-binding</keyword>
<keyword evidence="5" id="KW-0961">Cell wall biogenesis/degradation</keyword>
<dbReference type="InterPro" id="IPR036867">
    <property type="entry name" value="R3H_dom_sf"/>
</dbReference>
<dbReference type="PROSITE" id="PS51061">
    <property type="entry name" value="R3H"/>
    <property type="match status" value="1"/>
</dbReference>
<dbReference type="EMBL" id="JACHHK010000009">
    <property type="protein sequence ID" value="MBB5183852.1"/>
    <property type="molecule type" value="Genomic_DNA"/>
</dbReference>
<dbReference type="InterPro" id="IPR039247">
    <property type="entry name" value="KhpB"/>
</dbReference>
<keyword evidence="8" id="KW-1185">Reference proteome</keyword>
<dbReference type="Proteomes" id="UP000539953">
    <property type="component" value="Unassembled WGS sequence"/>
</dbReference>
<dbReference type="InterPro" id="IPR015946">
    <property type="entry name" value="KH_dom-like_a/b"/>
</dbReference>
<evidence type="ECO:0000256" key="3">
    <source>
        <dbReference type="ARBA" id="ARBA00022960"/>
    </source>
</evidence>
<comment type="caution">
    <text evidence="7">The sequence shown here is derived from an EMBL/GenBank/DDBJ whole genome shotgun (WGS) entry which is preliminary data.</text>
</comment>
<dbReference type="SUPFAM" id="SSF82708">
    <property type="entry name" value="R3H domain"/>
    <property type="match status" value="1"/>
</dbReference>
<dbReference type="InterPro" id="IPR034079">
    <property type="entry name" value="R3H_KhpB"/>
</dbReference>
<dbReference type="Pfam" id="PF14804">
    <property type="entry name" value="Jag_N"/>
    <property type="match status" value="1"/>
</dbReference>
<accession>A0A7W8CYB3</accession>
<dbReference type="InterPro" id="IPR038247">
    <property type="entry name" value="Jag_N_dom_sf"/>
</dbReference>
<name>A0A7W8CYB3_9FIRM</name>
<protein>
    <submittedName>
        <fullName evidence="7">SpoIIIJ-associated protein</fullName>
    </submittedName>
</protein>
<dbReference type="AlphaFoldDB" id="A0A7W8CYB3"/>
<evidence type="ECO:0000259" key="6">
    <source>
        <dbReference type="PROSITE" id="PS51061"/>
    </source>
</evidence>
<evidence type="ECO:0000256" key="4">
    <source>
        <dbReference type="ARBA" id="ARBA00023186"/>
    </source>
</evidence>
<organism evidence="7 8">
    <name type="scientific">Catenisphaera adipataccumulans</name>
    <dbReference type="NCBI Taxonomy" id="700500"/>
    <lineage>
        <taxon>Bacteria</taxon>
        <taxon>Bacillati</taxon>
        <taxon>Bacillota</taxon>
        <taxon>Erysipelotrichia</taxon>
        <taxon>Erysipelotrichales</taxon>
        <taxon>Erysipelotrichaceae</taxon>
        <taxon>Catenisphaera</taxon>
    </lineage>
</organism>
<dbReference type="InterPro" id="IPR032782">
    <property type="entry name" value="KhpB_N"/>
</dbReference>
<dbReference type="GO" id="GO:0071555">
    <property type="term" value="P:cell wall organization"/>
    <property type="evidence" value="ECO:0007669"/>
    <property type="project" value="UniProtKB-KW"/>
</dbReference>
<dbReference type="CDD" id="cd02644">
    <property type="entry name" value="R3H_jag"/>
    <property type="match status" value="1"/>
</dbReference>
<keyword evidence="3" id="KW-0133">Cell shape</keyword>
<proteinExistence type="predicted"/>
<dbReference type="SMART" id="SM01245">
    <property type="entry name" value="Jag_N"/>
    <property type="match status" value="1"/>
</dbReference>
<gene>
    <name evidence="7" type="ORF">HNQ47_001899</name>
</gene>
<dbReference type="GO" id="GO:0003723">
    <property type="term" value="F:RNA binding"/>
    <property type="evidence" value="ECO:0007669"/>
    <property type="project" value="UniProtKB-KW"/>
</dbReference>
<dbReference type="Gene3D" id="3.30.30.80">
    <property type="entry name" value="probable RNA-binding protein from clostridium symbiosum atcc 14940"/>
    <property type="match status" value="1"/>
</dbReference>
<evidence type="ECO:0000313" key="7">
    <source>
        <dbReference type="EMBL" id="MBB5183852.1"/>
    </source>
</evidence>